<keyword evidence="7" id="KW-0732">Signal</keyword>
<dbReference type="EMBL" id="AWSA01000004">
    <property type="protein sequence ID" value="EWT03176.1"/>
    <property type="molecule type" value="Genomic_DNA"/>
</dbReference>
<evidence type="ECO:0000313" key="10">
    <source>
        <dbReference type="Proteomes" id="UP000019489"/>
    </source>
</evidence>
<organism evidence="9 10">
    <name type="scientific">Intrasporangium oryzae NRRL B-24470</name>
    <dbReference type="NCBI Taxonomy" id="1386089"/>
    <lineage>
        <taxon>Bacteria</taxon>
        <taxon>Bacillati</taxon>
        <taxon>Actinomycetota</taxon>
        <taxon>Actinomycetes</taxon>
        <taxon>Micrococcales</taxon>
        <taxon>Intrasporangiaceae</taxon>
        <taxon>Intrasporangium</taxon>
    </lineage>
</organism>
<reference evidence="9 10" key="1">
    <citation type="submission" date="2013-08" db="EMBL/GenBank/DDBJ databases">
        <title>Intrasporangium oryzae NRRL B-24470.</title>
        <authorList>
            <person name="Liu H."/>
            <person name="Wang G."/>
        </authorList>
    </citation>
    <scope>NUCLEOTIDE SEQUENCE [LARGE SCALE GENOMIC DNA]</scope>
    <source>
        <strain evidence="9 10">NRRL B-24470</strain>
    </source>
</reference>
<dbReference type="PATRIC" id="fig|1386089.3.peg.560"/>
<evidence type="ECO:0000256" key="7">
    <source>
        <dbReference type="SAM" id="SignalP"/>
    </source>
</evidence>
<keyword evidence="3 5" id="KW-0378">Hydrolase</keyword>
<dbReference type="InterPro" id="IPR050131">
    <property type="entry name" value="Peptidase_S8_subtilisin-like"/>
</dbReference>
<dbReference type="InterPro" id="IPR006311">
    <property type="entry name" value="TAT_signal"/>
</dbReference>
<dbReference type="MEROPS" id="S08.091"/>
<evidence type="ECO:0000256" key="3">
    <source>
        <dbReference type="ARBA" id="ARBA00022801"/>
    </source>
</evidence>
<accession>W9GAG8</accession>
<keyword evidence="4 5" id="KW-0720">Serine protease</keyword>
<dbReference type="PROSITE" id="PS00138">
    <property type="entry name" value="SUBTILASE_SER"/>
    <property type="match status" value="1"/>
</dbReference>
<dbReference type="Gene3D" id="3.40.50.200">
    <property type="entry name" value="Peptidase S8/S53 domain"/>
    <property type="match status" value="1"/>
</dbReference>
<keyword evidence="10" id="KW-1185">Reference proteome</keyword>
<dbReference type="PROSITE" id="PS51318">
    <property type="entry name" value="TAT"/>
    <property type="match status" value="1"/>
</dbReference>
<protein>
    <submittedName>
        <fullName evidence="9">Peptidase S8</fullName>
    </submittedName>
</protein>
<dbReference type="STRING" id="1386089.N865_01840"/>
<evidence type="ECO:0000256" key="5">
    <source>
        <dbReference type="PROSITE-ProRule" id="PRU01240"/>
    </source>
</evidence>
<dbReference type="Proteomes" id="UP000019489">
    <property type="component" value="Unassembled WGS sequence"/>
</dbReference>
<dbReference type="OrthoDB" id="9813435at2"/>
<dbReference type="eggNOG" id="COG1404">
    <property type="taxonomic scope" value="Bacteria"/>
</dbReference>
<dbReference type="PANTHER" id="PTHR43806">
    <property type="entry name" value="PEPTIDASE S8"/>
    <property type="match status" value="1"/>
</dbReference>
<feature type="active site" description="Charge relay system" evidence="5">
    <location>
        <position position="210"/>
    </location>
</feature>
<dbReference type="InterPro" id="IPR023828">
    <property type="entry name" value="Peptidase_S8_Ser-AS"/>
</dbReference>
<proteinExistence type="inferred from homology"/>
<sequence>MSNSVSRGRSRRFLVAATAVTLGAGTALTATALGASASGQAASTYIVLARDGAAAGGASRAVTAAGGTVVASYDAIGVVIARSSSADFAATVSGRSGIQGVSATAGFATKVGDTTDGASDATSDTAPAAPAAPTTWGDSLSGLQWDMRQIKVPEAQAINAGSSSVLVGDIDTGLDFTHPDLAPVYDAANSTDCTSGASAPLAIGNDANGHGTHTAGTIAAAANGTGIVGVAPGVRIAGIRAGDADGFFFPEAVVCSFMWAATHGVTVTNNSYFADPYLFNCKNDPVQRAIWEAERRAIRYAQARGVTVVAAQGNFADDLSHPTMDNQSPDNTTPVDRTVTNACAVVPVEVSGVVGVTATGNLQMKSFYSSYGISTADVAAPGGDSILQRTAASPNGRVLSDWPLGAINNCLASRRLFENGSLYCYQQGTSMASPHAVGVAALIASTTGARGGALAAALTGATNSLSCPADVSMYAFFPSQLDLTTPQTCSGGVGHNSWFGSGEVDAFKAVSH</sequence>
<dbReference type="AlphaFoldDB" id="W9GAG8"/>
<comment type="similarity">
    <text evidence="1 5">Belongs to the peptidase S8 family.</text>
</comment>
<dbReference type="RefSeq" id="WP_034801296.1">
    <property type="nucleotide sequence ID" value="NZ_AWSA01000004.1"/>
</dbReference>
<evidence type="ECO:0000256" key="6">
    <source>
        <dbReference type="SAM" id="MobiDB-lite"/>
    </source>
</evidence>
<dbReference type="GO" id="GO:0006508">
    <property type="term" value="P:proteolysis"/>
    <property type="evidence" value="ECO:0007669"/>
    <property type="project" value="UniProtKB-KW"/>
</dbReference>
<evidence type="ECO:0000313" key="9">
    <source>
        <dbReference type="EMBL" id="EWT03176.1"/>
    </source>
</evidence>
<dbReference type="PRINTS" id="PR00723">
    <property type="entry name" value="SUBTILISIN"/>
</dbReference>
<comment type="caution">
    <text evidence="9">The sequence shown here is derived from an EMBL/GenBank/DDBJ whole genome shotgun (WGS) entry which is preliminary data.</text>
</comment>
<evidence type="ECO:0000259" key="8">
    <source>
        <dbReference type="Pfam" id="PF00082"/>
    </source>
</evidence>
<evidence type="ECO:0000256" key="4">
    <source>
        <dbReference type="ARBA" id="ARBA00022825"/>
    </source>
</evidence>
<feature type="compositionally biased region" description="Low complexity" evidence="6">
    <location>
        <begin position="115"/>
        <end position="135"/>
    </location>
</feature>
<feature type="chain" id="PRO_5038922554" evidence="7">
    <location>
        <begin position="33"/>
        <end position="512"/>
    </location>
</feature>
<dbReference type="InterPro" id="IPR036852">
    <property type="entry name" value="Peptidase_S8/S53_dom_sf"/>
</dbReference>
<feature type="domain" description="Peptidase S8/S53" evidence="8">
    <location>
        <begin position="163"/>
        <end position="445"/>
    </location>
</feature>
<dbReference type="Pfam" id="PF00082">
    <property type="entry name" value="Peptidase_S8"/>
    <property type="match status" value="1"/>
</dbReference>
<feature type="region of interest" description="Disordered" evidence="6">
    <location>
        <begin position="115"/>
        <end position="137"/>
    </location>
</feature>
<feature type="active site" description="Charge relay system" evidence="5">
    <location>
        <position position="171"/>
    </location>
</feature>
<feature type="active site" description="Charge relay system" evidence="5">
    <location>
        <position position="430"/>
    </location>
</feature>
<dbReference type="PROSITE" id="PS51892">
    <property type="entry name" value="SUBTILASE"/>
    <property type="match status" value="1"/>
</dbReference>
<dbReference type="SUPFAM" id="SSF52743">
    <property type="entry name" value="Subtilisin-like"/>
    <property type="match status" value="1"/>
</dbReference>
<feature type="signal peptide" evidence="7">
    <location>
        <begin position="1"/>
        <end position="32"/>
    </location>
</feature>
<dbReference type="InterPro" id="IPR000209">
    <property type="entry name" value="Peptidase_S8/S53_dom"/>
</dbReference>
<evidence type="ECO:0000256" key="1">
    <source>
        <dbReference type="ARBA" id="ARBA00011073"/>
    </source>
</evidence>
<name>W9GAG8_9MICO</name>
<gene>
    <name evidence="9" type="ORF">N865_01840</name>
</gene>
<evidence type="ECO:0000256" key="2">
    <source>
        <dbReference type="ARBA" id="ARBA00022670"/>
    </source>
</evidence>
<dbReference type="InterPro" id="IPR015500">
    <property type="entry name" value="Peptidase_S8_subtilisin-rel"/>
</dbReference>
<dbReference type="PANTHER" id="PTHR43806:SF11">
    <property type="entry name" value="CEREVISIN-RELATED"/>
    <property type="match status" value="1"/>
</dbReference>
<dbReference type="GO" id="GO:0004252">
    <property type="term" value="F:serine-type endopeptidase activity"/>
    <property type="evidence" value="ECO:0007669"/>
    <property type="project" value="UniProtKB-UniRule"/>
</dbReference>
<keyword evidence="2 5" id="KW-0645">Protease</keyword>